<protein>
    <submittedName>
        <fullName evidence="1">Uncharacterized protein</fullName>
    </submittedName>
</protein>
<comment type="caution">
    <text evidence="1">The sequence shown here is derived from an EMBL/GenBank/DDBJ whole genome shotgun (WGS) entry which is preliminary data.</text>
</comment>
<organism evidence="1">
    <name type="scientific">marine sediment metagenome</name>
    <dbReference type="NCBI Taxonomy" id="412755"/>
    <lineage>
        <taxon>unclassified sequences</taxon>
        <taxon>metagenomes</taxon>
        <taxon>ecological metagenomes</taxon>
    </lineage>
</organism>
<gene>
    <name evidence="1" type="ORF">S12H4_62038</name>
</gene>
<name>X1VXK0_9ZZZZ</name>
<accession>X1VXK0</accession>
<sequence>MEQLGYFVIEWPLASRFRLRSKAALEDAGKMVKQVLSGEFEISRRRQRGE</sequence>
<evidence type="ECO:0000313" key="1">
    <source>
        <dbReference type="EMBL" id="GAJ16455.1"/>
    </source>
</evidence>
<dbReference type="AlphaFoldDB" id="X1VXK0"/>
<reference evidence="1" key="1">
    <citation type="journal article" date="2014" name="Front. Microbiol.">
        <title>High frequency of phylogenetically diverse reductive dehalogenase-homologous genes in deep subseafloor sedimentary metagenomes.</title>
        <authorList>
            <person name="Kawai M."/>
            <person name="Futagami T."/>
            <person name="Toyoda A."/>
            <person name="Takaki Y."/>
            <person name="Nishi S."/>
            <person name="Hori S."/>
            <person name="Arai W."/>
            <person name="Tsubouchi T."/>
            <person name="Morono Y."/>
            <person name="Uchiyama I."/>
            <person name="Ito T."/>
            <person name="Fujiyama A."/>
            <person name="Inagaki F."/>
            <person name="Takami H."/>
        </authorList>
    </citation>
    <scope>NUCLEOTIDE SEQUENCE</scope>
    <source>
        <strain evidence="1">Expedition CK06-06</strain>
    </source>
</reference>
<feature type="non-terminal residue" evidence="1">
    <location>
        <position position="50"/>
    </location>
</feature>
<proteinExistence type="predicted"/>
<dbReference type="EMBL" id="BARW01041424">
    <property type="protein sequence ID" value="GAJ16455.1"/>
    <property type="molecule type" value="Genomic_DNA"/>
</dbReference>